<dbReference type="Gene3D" id="3.40.50.620">
    <property type="entry name" value="HUPs"/>
    <property type="match status" value="1"/>
</dbReference>
<evidence type="ECO:0000256" key="3">
    <source>
        <dbReference type="ARBA" id="ARBA00012737"/>
    </source>
</evidence>
<reference evidence="11" key="1">
    <citation type="journal article" date="2019" name="Int. J. Syst. Evol. Microbiol.">
        <title>The Global Catalogue of Microorganisms (GCM) 10K type strain sequencing project: providing services to taxonomists for standard genome sequencing and annotation.</title>
        <authorList>
            <consortium name="The Broad Institute Genomics Platform"/>
            <consortium name="The Broad Institute Genome Sequencing Center for Infectious Disease"/>
            <person name="Wu L."/>
            <person name="Ma J."/>
        </authorList>
    </citation>
    <scope>NUCLEOTIDE SEQUENCE [LARGE SCALE GENOMIC DNA]</scope>
    <source>
        <strain evidence="11">KCTC 12848</strain>
    </source>
</reference>
<comment type="caution">
    <text evidence="10">The sequence shown here is derived from an EMBL/GenBank/DDBJ whole genome shotgun (WGS) entry which is preliminary data.</text>
</comment>
<dbReference type="PROSITE" id="PS51278">
    <property type="entry name" value="GATASE_TYPE_2"/>
    <property type="match status" value="1"/>
</dbReference>
<evidence type="ECO:0000256" key="6">
    <source>
        <dbReference type="ARBA" id="ARBA00022888"/>
    </source>
</evidence>
<keyword evidence="6" id="KW-0028">Amino-acid biosynthesis</keyword>
<feature type="domain" description="Glutamine amidotransferase type-2" evidence="9">
    <location>
        <begin position="2"/>
        <end position="214"/>
    </location>
</feature>
<dbReference type="GO" id="GO:0004066">
    <property type="term" value="F:asparagine synthase (glutamine-hydrolyzing) activity"/>
    <property type="evidence" value="ECO:0007669"/>
    <property type="project" value="UniProtKB-EC"/>
</dbReference>
<protein>
    <recommendedName>
        <fullName evidence="3">asparagine synthase (glutamine-hydrolyzing)</fullName>
        <ecNumber evidence="3">6.3.5.4</ecNumber>
    </recommendedName>
</protein>
<keyword evidence="5" id="KW-0067">ATP-binding</keyword>
<keyword evidence="11" id="KW-1185">Reference proteome</keyword>
<organism evidence="10 11">
    <name type="scientific">Saccharothrix xinjiangensis</name>
    <dbReference type="NCBI Taxonomy" id="204798"/>
    <lineage>
        <taxon>Bacteria</taxon>
        <taxon>Bacillati</taxon>
        <taxon>Actinomycetota</taxon>
        <taxon>Actinomycetes</taxon>
        <taxon>Pseudonocardiales</taxon>
        <taxon>Pseudonocardiaceae</taxon>
        <taxon>Saccharothrix</taxon>
    </lineage>
</organism>
<dbReference type="PIRSF" id="PIRSF001589">
    <property type="entry name" value="Asn_synthetase_glu-h"/>
    <property type="match status" value="1"/>
</dbReference>
<dbReference type="InterPro" id="IPR029055">
    <property type="entry name" value="Ntn_hydrolases_N"/>
</dbReference>
<evidence type="ECO:0000256" key="1">
    <source>
        <dbReference type="ARBA" id="ARBA00005187"/>
    </source>
</evidence>
<dbReference type="InterPro" id="IPR051786">
    <property type="entry name" value="ASN_synthetase/amidase"/>
</dbReference>
<dbReference type="SUPFAM" id="SSF56235">
    <property type="entry name" value="N-terminal nucleophile aminohydrolases (Ntn hydrolases)"/>
    <property type="match status" value="1"/>
</dbReference>
<dbReference type="InterPro" id="IPR001962">
    <property type="entry name" value="Asn_synthase"/>
</dbReference>
<dbReference type="CDD" id="cd00712">
    <property type="entry name" value="AsnB"/>
    <property type="match status" value="1"/>
</dbReference>
<proteinExistence type="inferred from homology"/>
<name>A0ABV9Y9W5_9PSEU</name>
<evidence type="ECO:0000313" key="10">
    <source>
        <dbReference type="EMBL" id="MFC5058383.1"/>
    </source>
</evidence>
<evidence type="ECO:0000256" key="8">
    <source>
        <dbReference type="ARBA" id="ARBA00048741"/>
    </source>
</evidence>
<keyword evidence="6" id="KW-0061">Asparagine biosynthesis</keyword>
<keyword evidence="10" id="KW-0436">Ligase</keyword>
<dbReference type="PANTHER" id="PTHR43284:SF1">
    <property type="entry name" value="ASPARAGINE SYNTHETASE"/>
    <property type="match status" value="1"/>
</dbReference>
<dbReference type="SUPFAM" id="SSF52402">
    <property type="entry name" value="Adenine nucleotide alpha hydrolases-like"/>
    <property type="match status" value="1"/>
</dbReference>
<comment type="catalytic activity">
    <reaction evidence="8">
        <text>L-aspartate + L-glutamine + ATP + H2O = L-asparagine + L-glutamate + AMP + diphosphate + H(+)</text>
        <dbReference type="Rhea" id="RHEA:12228"/>
        <dbReference type="ChEBI" id="CHEBI:15377"/>
        <dbReference type="ChEBI" id="CHEBI:15378"/>
        <dbReference type="ChEBI" id="CHEBI:29985"/>
        <dbReference type="ChEBI" id="CHEBI:29991"/>
        <dbReference type="ChEBI" id="CHEBI:30616"/>
        <dbReference type="ChEBI" id="CHEBI:33019"/>
        <dbReference type="ChEBI" id="CHEBI:58048"/>
        <dbReference type="ChEBI" id="CHEBI:58359"/>
        <dbReference type="ChEBI" id="CHEBI:456215"/>
        <dbReference type="EC" id="6.3.5.4"/>
    </reaction>
</comment>
<comment type="similarity">
    <text evidence="2">Belongs to the asparagine synthetase family.</text>
</comment>
<dbReference type="InterPro" id="IPR017932">
    <property type="entry name" value="GATase_2_dom"/>
</dbReference>
<keyword evidence="4" id="KW-0547">Nucleotide-binding</keyword>
<dbReference type="InterPro" id="IPR033738">
    <property type="entry name" value="AsnB_N"/>
</dbReference>
<dbReference type="InterPro" id="IPR006426">
    <property type="entry name" value="Asn_synth_AEB"/>
</dbReference>
<evidence type="ECO:0000259" key="9">
    <source>
        <dbReference type="PROSITE" id="PS51278"/>
    </source>
</evidence>
<dbReference type="RefSeq" id="WP_344041023.1">
    <property type="nucleotide sequence ID" value="NZ_BAAAKE010000027.1"/>
</dbReference>
<keyword evidence="7" id="KW-0315">Glutamine amidotransferase</keyword>
<dbReference type="CDD" id="cd01991">
    <property type="entry name" value="Asn_synthase_B_C"/>
    <property type="match status" value="1"/>
</dbReference>
<dbReference type="EMBL" id="JBHSJB010000032">
    <property type="protein sequence ID" value="MFC5058383.1"/>
    <property type="molecule type" value="Genomic_DNA"/>
</dbReference>
<sequence>MCGVAGWVSFDRDLTEERSTIEAMTHTMRQRGPDEWGAWTGTHAAFGHRRLSIIDLPGGTQPMSVDTPDGPVVLTYSGETYNFVELRDELRRRGHRFRTASDTEVVLRGYLEWGEAVAERLVGMCAIGLWDGRDERLVLIRDRLGTKPLHYFPTRDGVVFGSEPKAVLAHPLVEPVVDTDGIRRLLLGFPTTDQGVWSGVRIAKPGTVITVDRTGLRERAYWRLTAAPHEDDRETTVRTVRAMLEDNVAHELVADVPRGVLLSGGLDSSVLTGLADRVLRERGETVRTFSVDFPDQSENFTADTIRPSADGPYIADVVAHTGTDHLHLVLDHRALSDPEVRREVVAAWDAPYGMGDMNTSLYLLFKALKDHVTVALSGEAGDEVFMGHFWHHAEVVYSGDDFPWSVAWPQLNTSSYMTREFTDLVDLPAFSRDSYRQALTEVPHLDGEDARRRKQREIAYLGLTRFMRTLEDRLDRLAMRAGVETRVPFCDHRLVEYLYNVPWSLHTFDGHEKSLLRAAGRDLLPESVASRRKSGYPSTQDLRYVAALQQQVRDVLATPNTDALFMCDPAKVAEAAAADPADVGPAARLTFERLLDVDAWLDIAKPTLKLS</sequence>
<dbReference type="NCBIfam" id="TIGR01536">
    <property type="entry name" value="asn_synth_AEB"/>
    <property type="match status" value="1"/>
</dbReference>
<accession>A0ABV9Y9W5</accession>
<dbReference type="Pfam" id="PF00733">
    <property type="entry name" value="Asn_synthase"/>
    <property type="match status" value="1"/>
</dbReference>
<dbReference type="Pfam" id="PF13537">
    <property type="entry name" value="GATase_7"/>
    <property type="match status" value="1"/>
</dbReference>
<comment type="pathway">
    <text evidence="1">Amino-acid biosynthesis; L-asparagine biosynthesis; L-asparagine from L-aspartate (L-Gln route): step 1/1.</text>
</comment>
<evidence type="ECO:0000256" key="7">
    <source>
        <dbReference type="ARBA" id="ARBA00022962"/>
    </source>
</evidence>
<dbReference type="InterPro" id="IPR014729">
    <property type="entry name" value="Rossmann-like_a/b/a_fold"/>
</dbReference>
<gene>
    <name evidence="10" type="primary">asnB</name>
    <name evidence="10" type="ORF">ACFPFM_32130</name>
</gene>
<dbReference type="Gene3D" id="3.60.20.10">
    <property type="entry name" value="Glutamine Phosphoribosylpyrophosphate, subunit 1, domain 1"/>
    <property type="match status" value="1"/>
</dbReference>
<evidence type="ECO:0000256" key="2">
    <source>
        <dbReference type="ARBA" id="ARBA00005752"/>
    </source>
</evidence>
<dbReference type="PANTHER" id="PTHR43284">
    <property type="entry name" value="ASPARAGINE SYNTHETASE (GLUTAMINE-HYDROLYZING)"/>
    <property type="match status" value="1"/>
</dbReference>
<dbReference type="EC" id="6.3.5.4" evidence="3"/>
<evidence type="ECO:0000256" key="4">
    <source>
        <dbReference type="ARBA" id="ARBA00022741"/>
    </source>
</evidence>
<evidence type="ECO:0000313" key="11">
    <source>
        <dbReference type="Proteomes" id="UP001595833"/>
    </source>
</evidence>
<dbReference type="Proteomes" id="UP001595833">
    <property type="component" value="Unassembled WGS sequence"/>
</dbReference>
<evidence type="ECO:0000256" key="5">
    <source>
        <dbReference type="ARBA" id="ARBA00022840"/>
    </source>
</evidence>